<feature type="chain" id="PRO_5001638498" evidence="1">
    <location>
        <begin position="22"/>
        <end position="125"/>
    </location>
</feature>
<dbReference type="AlphaFoldDB" id="A0A067DBK1"/>
<reference evidence="2 3" key="1">
    <citation type="submission" date="2014-04" db="EMBL/GenBank/DDBJ databases">
        <authorList>
            <consortium name="International Citrus Genome Consortium"/>
            <person name="Gmitter F."/>
            <person name="Chen C."/>
            <person name="Farmerie W."/>
            <person name="Harkins T."/>
            <person name="Desany B."/>
            <person name="Mohiuddin M."/>
            <person name="Kodira C."/>
            <person name="Borodovsky M."/>
            <person name="Lomsadze A."/>
            <person name="Burns P."/>
            <person name="Jenkins J."/>
            <person name="Prochnik S."/>
            <person name="Shu S."/>
            <person name="Chapman J."/>
            <person name="Pitluck S."/>
            <person name="Schmutz J."/>
            <person name="Rokhsar D."/>
        </authorList>
    </citation>
    <scope>NUCLEOTIDE SEQUENCE</scope>
</reference>
<proteinExistence type="predicted"/>
<keyword evidence="1" id="KW-0732">Signal</keyword>
<evidence type="ECO:0000313" key="3">
    <source>
        <dbReference type="Proteomes" id="UP000027120"/>
    </source>
</evidence>
<accession>A0A067DBK1</accession>
<evidence type="ECO:0000256" key="1">
    <source>
        <dbReference type="SAM" id="SignalP"/>
    </source>
</evidence>
<name>A0A067DBK1_CITSI</name>
<keyword evidence="3" id="KW-1185">Reference proteome</keyword>
<organism evidence="2 3">
    <name type="scientific">Citrus sinensis</name>
    <name type="common">Sweet orange</name>
    <name type="synonym">Citrus aurantium var. sinensis</name>
    <dbReference type="NCBI Taxonomy" id="2711"/>
    <lineage>
        <taxon>Eukaryota</taxon>
        <taxon>Viridiplantae</taxon>
        <taxon>Streptophyta</taxon>
        <taxon>Embryophyta</taxon>
        <taxon>Tracheophyta</taxon>
        <taxon>Spermatophyta</taxon>
        <taxon>Magnoliopsida</taxon>
        <taxon>eudicotyledons</taxon>
        <taxon>Gunneridae</taxon>
        <taxon>Pentapetalae</taxon>
        <taxon>rosids</taxon>
        <taxon>malvids</taxon>
        <taxon>Sapindales</taxon>
        <taxon>Rutaceae</taxon>
        <taxon>Aurantioideae</taxon>
        <taxon>Citrus</taxon>
    </lineage>
</organism>
<evidence type="ECO:0000313" key="2">
    <source>
        <dbReference type="EMBL" id="KDO36011.1"/>
    </source>
</evidence>
<sequence>MGKNVLVSVLIMSMLLNVAVGVFEPIKTVADQAQKGVYLAKQVFGRKAMEENNGVEKLQAAGDCDQGENNAENVKGAKFVFYPLNGSPNNDAIFRKTLEKVADKNDKSFKDTIMQAAKSVINKHD</sequence>
<dbReference type="Proteomes" id="UP000027120">
    <property type="component" value="Unassembled WGS sequence"/>
</dbReference>
<dbReference type="EMBL" id="KK796256">
    <property type="protein sequence ID" value="KDO36011.1"/>
    <property type="molecule type" value="Genomic_DNA"/>
</dbReference>
<protein>
    <submittedName>
        <fullName evidence="2">Uncharacterized protein</fullName>
    </submittedName>
</protein>
<dbReference type="PaxDb" id="2711-XP_006487296.1"/>
<feature type="signal peptide" evidence="1">
    <location>
        <begin position="1"/>
        <end position="21"/>
    </location>
</feature>
<gene>
    <name evidence="2" type="ORF">CISIN_1g047632mg</name>
</gene>